<evidence type="ECO:0000256" key="1">
    <source>
        <dbReference type="ARBA" id="ARBA00009986"/>
    </source>
</evidence>
<feature type="domain" description="Aldehyde dehydrogenase" evidence="5">
    <location>
        <begin position="35"/>
        <end position="493"/>
    </location>
</feature>
<dbReference type="InterPro" id="IPR015590">
    <property type="entry name" value="Aldehyde_DH_dom"/>
</dbReference>
<dbReference type="PROSITE" id="PS00070">
    <property type="entry name" value="ALDEHYDE_DEHYDR_CYS"/>
    <property type="match status" value="1"/>
</dbReference>
<dbReference type="EMBL" id="LAJY01000313">
    <property type="protein sequence ID" value="KJV09290.1"/>
    <property type="molecule type" value="Genomic_DNA"/>
</dbReference>
<dbReference type="Proteomes" id="UP000033774">
    <property type="component" value="Unassembled WGS sequence"/>
</dbReference>
<accession>A0A0F3IRA9</accession>
<dbReference type="SUPFAM" id="SSF53720">
    <property type="entry name" value="ALDH-like"/>
    <property type="match status" value="1"/>
</dbReference>
<comment type="similarity">
    <text evidence="1 4">Belongs to the aldehyde dehydrogenase family.</text>
</comment>
<reference evidence="6 7" key="1">
    <citation type="submission" date="2015-03" db="EMBL/GenBank/DDBJ databases">
        <title>Draft genome sequence of Elstera litoralis.</title>
        <authorList>
            <person name="Rahalkar M.C."/>
            <person name="Dhakephalkar P.K."/>
            <person name="Pore S.D."/>
            <person name="Arora P."/>
            <person name="Kapse N.G."/>
            <person name="Pandit P.S."/>
        </authorList>
    </citation>
    <scope>NUCLEOTIDE SEQUENCE [LARGE SCALE GENOMIC DNA]</scope>
    <source>
        <strain evidence="6 7">Dia-1</strain>
    </source>
</reference>
<dbReference type="InterPro" id="IPR016161">
    <property type="entry name" value="Ald_DH/histidinol_DH"/>
</dbReference>
<sequence length="498" mass="52431">MPAPGLDPVLDPKLLARALSGKLLIDGALVPALSGKTFPVVNPANGETVAEAALGEAADVDRAAEAAHRAQKFWAALPVRERGKLVAACGQKLQEHVEELGRLVALETGKALRTESRVEASVLADVFTFFGGLAPEMKGETVPFNPDMLTVTVHEPLGVVGAIIPWNVPMMLMALKIAPALVAGNTVIVKSAEEAPLAVLRACQIMASVLPAGTLNILSGFGPECGAPLVAHPVVKKVTFTGSVETGKIVARAAADKLIPVTLELGGKSPMIVCADADLDRAVAGAIAGVRFTRQGQSCTAASRIYVHADLHDAFIAKLTEKVNAMKMGDPLDEATDIGTIISQDQFEKVQNYVAIGEAEGGTALRCAQMPTDPAFAKGLFAQPVVFTGLPAHSRVLREEIFGPVTCIQSWSDFDAVIAAANDSDYGLAATIWTRDLKTALDGSRRLEAGLVQVNQNLVVQPNISYGGVKQSGMGKEASLESMLEHFTHKKTIILNMT</sequence>
<dbReference type="InterPro" id="IPR029510">
    <property type="entry name" value="Ald_DH_CS_GLU"/>
</dbReference>
<name>A0A0F3IRA9_9PROT</name>
<dbReference type="PANTHER" id="PTHR11699">
    <property type="entry name" value="ALDEHYDE DEHYDROGENASE-RELATED"/>
    <property type="match status" value="1"/>
</dbReference>
<keyword evidence="2 4" id="KW-0560">Oxidoreductase</keyword>
<dbReference type="FunFam" id="3.40.605.10:FF:000007">
    <property type="entry name" value="NAD/NADP-dependent betaine aldehyde dehydrogenase"/>
    <property type="match status" value="1"/>
</dbReference>
<evidence type="ECO:0000259" key="5">
    <source>
        <dbReference type="Pfam" id="PF00171"/>
    </source>
</evidence>
<dbReference type="OrthoDB" id="9772584at2"/>
<dbReference type="Gene3D" id="3.40.309.10">
    <property type="entry name" value="Aldehyde Dehydrogenase, Chain A, domain 2"/>
    <property type="match status" value="1"/>
</dbReference>
<dbReference type="GO" id="GO:0016620">
    <property type="term" value="F:oxidoreductase activity, acting on the aldehyde or oxo group of donors, NAD or NADP as acceptor"/>
    <property type="evidence" value="ECO:0007669"/>
    <property type="project" value="InterPro"/>
</dbReference>
<protein>
    <submittedName>
        <fullName evidence="6">Aldehyde dehydrogenase</fullName>
    </submittedName>
</protein>
<dbReference type="CDD" id="cd07108">
    <property type="entry name" value="ALDH_MGR_2402"/>
    <property type="match status" value="1"/>
</dbReference>
<dbReference type="PROSITE" id="PS00687">
    <property type="entry name" value="ALDEHYDE_DEHYDR_GLU"/>
    <property type="match status" value="1"/>
</dbReference>
<gene>
    <name evidence="6" type="ORF">VZ95_12450</name>
</gene>
<proteinExistence type="inferred from homology"/>
<dbReference type="InterPro" id="IPR016160">
    <property type="entry name" value="Ald_DH_CS_CYS"/>
</dbReference>
<dbReference type="InterPro" id="IPR016163">
    <property type="entry name" value="Ald_DH_C"/>
</dbReference>
<dbReference type="AlphaFoldDB" id="A0A0F3IRA9"/>
<evidence type="ECO:0000313" key="6">
    <source>
        <dbReference type="EMBL" id="KJV09290.1"/>
    </source>
</evidence>
<dbReference type="FunFam" id="3.40.309.10:FF:000012">
    <property type="entry name" value="Betaine aldehyde dehydrogenase"/>
    <property type="match status" value="1"/>
</dbReference>
<dbReference type="PATRIC" id="fig|552518.3.peg.2093"/>
<evidence type="ECO:0000313" key="7">
    <source>
        <dbReference type="Proteomes" id="UP000033774"/>
    </source>
</evidence>
<feature type="active site" evidence="3">
    <location>
        <position position="264"/>
    </location>
</feature>
<dbReference type="Pfam" id="PF00171">
    <property type="entry name" value="Aldedh"/>
    <property type="match status" value="1"/>
</dbReference>
<dbReference type="Gene3D" id="3.40.605.10">
    <property type="entry name" value="Aldehyde Dehydrogenase, Chain A, domain 1"/>
    <property type="match status" value="1"/>
</dbReference>
<organism evidence="6 7">
    <name type="scientific">Elstera litoralis</name>
    <dbReference type="NCBI Taxonomy" id="552518"/>
    <lineage>
        <taxon>Bacteria</taxon>
        <taxon>Pseudomonadati</taxon>
        <taxon>Pseudomonadota</taxon>
        <taxon>Alphaproteobacteria</taxon>
        <taxon>Rhodospirillales</taxon>
        <taxon>Rhodospirillaceae</taxon>
        <taxon>Elstera</taxon>
    </lineage>
</organism>
<dbReference type="InterPro" id="IPR016162">
    <property type="entry name" value="Ald_DH_N"/>
</dbReference>
<evidence type="ECO:0000256" key="4">
    <source>
        <dbReference type="RuleBase" id="RU003345"/>
    </source>
</evidence>
<evidence type="ECO:0000256" key="2">
    <source>
        <dbReference type="ARBA" id="ARBA00023002"/>
    </source>
</evidence>
<evidence type="ECO:0000256" key="3">
    <source>
        <dbReference type="PROSITE-ProRule" id="PRU10007"/>
    </source>
</evidence>
<comment type="caution">
    <text evidence="6">The sequence shown here is derived from an EMBL/GenBank/DDBJ whole genome shotgun (WGS) entry which is preliminary data.</text>
</comment>
<keyword evidence="7" id="KW-1185">Reference proteome</keyword>